<evidence type="ECO:0008006" key="3">
    <source>
        <dbReference type="Google" id="ProtNLM"/>
    </source>
</evidence>
<keyword evidence="2" id="KW-1185">Reference proteome</keyword>
<dbReference type="AlphaFoldDB" id="A0A2T0WLY2"/>
<dbReference type="EMBL" id="PVTQ01000009">
    <property type="protein sequence ID" value="PRY87706.1"/>
    <property type="molecule type" value="Genomic_DNA"/>
</dbReference>
<dbReference type="Proteomes" id="UP000238392">
    <property type="component" value="Unassembled WGS sequence"/>
</dbReference>
<gene>
    <name evidence="1" type="ORF">CLV74_10926</name>
</gene>
<dbReference type="InterPro" id="IPR029014">
    <property type="entry name" value="NiFe-Hase_large"/>
</dbReference>
<dbReference type="RefSeq" id="WP_106265496.1">
    <property type="nucleotide sequence ID" value="NZ_PVTQ01000009.1"/>
</dbReference>
<accession>A0A2T0WLY2</accession>
<dbReference type="SUPFAM" id="SSF56762">
    <property type="entry name" value="HydB/Nqo4-like"/>
    <property type="match status" value="1"/>
</dbReference>
<proteinExistence type="predicted"/>
<name>A0A2T0WLY2_9RHOB</name>
<dbReference type="Gene3D" id="1.10.645.10">
    <property type="entry name" value="Cytochrome-c3 Hydrogenase, chain B"/>
    <property type="match status" value="1"/>
</dbReference>
<evidence type="ECO:0000313" key="1">
    <source>
        <dbReference type="EMBL" id="PRY87706.1"/>
    </source>
</evidence>
<comment type="caution">
    <text evidence="1">The sequence shown here is derived from an EMBL/GenBank/DDBJ whole genome shotgun (WGS) entry which is preliminary data.</text>
</comment>
<dbReference type="OrthoDB" id="7778333at2"/>
<sequence>MTTTTLITAARWSALPPTGLPVARLVLGRPAAEVAETLPRIFNLCRAAQSTAVRLALGLPTPSASDDLANEIRREHLLRLCLIWPQRFGIAPEPMQADNLHTHLFGKGLPDDVHQLTDFTASDAGLAPLLAAVMTRFAPHTAVANGLPIPTDQSLFSSSPLENSTAARQMAHPLMRDIECLYGRGPLWRVVGRALDLVALLVSGWRPEARVLPDGCVTVPAARGTYAVRATVRDGRVMEFARITPTDHLLAKNGVMDQTLASLTPCDQDQAQAIIDVLDPCTPLTLKERPLDA</sequence>
<evidence type="ECO:0000313" key="2">
    <source>
        <dbReference type="Proteomes" id="UP000238392"/>
    </source>
</evidence>
<reference evidence="1 2" key="1">
    <citation type="submission" date="2018-03" db="EMBL/GenBank/DDBJ databases">
        <title>Genomic Encyclopedia of Archaeal and Bacterial Type Strains, Phase II (KMG-II): from individual species to whole genera.</title>
        <authorList>
            <person name="Goeker M."/>
        </authorList>
    </citation>
    <scope>NUCLEOTIDE SEQUENCE [LARGE SCALE GENOMIC DNA]</scope>
    <source>
        <strain evidence="1 2">DSM 100212</strain>
    </source>
</reference>
<organism evidence="1 2">
    <name type="scientific">Donghicola tyrosinivorans</name>
    <dbReference type="NCBI Taxonomy" id="1652492"/>
    <lineage>
        <taxon>Bacteria</taxon>
        <taxon>Pseudomonadati</taxon>
        <taxon>Pseudomonadota</taxon>
        <taxon>Alphaproteobacteria</taxon>
        <taxon>Rhodobacterales</taxon>
        <taxon>Roseobacteraceae</taxon>
        <taxon>Donghicola</taxon>
    </lineage>
</organism>
<protein>
    <recommendedName>
        <fullName evidence="3">Hydrogenase expression/formation protein HupK</fullName>
    </recommendedName>
</protein>